<dbReference type="EMBL" id="CM001440">
    <property type="protein sequence ID" value="EHR61148.1"/>
    <property type="molecule type" value="Genomic_DNA"/>
</dbReference>
<evidence type="ECO:0000313" key="2">
    <source>
        <dbReference type="Proteomes" id="UP000002791"/>
    </source>
</evidence>
<reference evidence="1 2" key="1">
    <citation type="submission" date="2011-11" db="EMBL/GenBank/DDBJ databases">
        <title>The Noncontiguous Finished sequence of Saccharomonospora cyanea NA-134.</title>
        <authorList>
            <consortium name="US DOE Joint Genome Institute"/>
            <person name="Lucas S."/>
            <person name="Han J."/>
            <person name="Lapidus A."/>
            <person name="Cheng J.-F."/>
            <person name="Goodwin L."/>
            <person name="Pitluck S."/>
            <person name="Peters L."/>
            <person name="Ovchinnikova G."/>
            <person name="Lu M."/>
            <person name="Detter J.C."/>
            <person name="Han C."/>
            <person name="Tapia R."/>
            <person name="Land M."/>
            <person name="Hauser L."/>
            <person name="Kyrpides N."/>
            <person name="Ivanova N."/>
            <person name="Pagani I."/>
            <person name="Brambilla E.-M."/>
            <person name="Klenk H.-P."/>
            <person name="Woyke T."/>
        </authorList>
    </citation>
    <scope>NUCLEOTIDE SEQUENCE [LARGE SCALE GENOMIC DNA]</scope>
    <source>
        <strain evidence="1 2">NA-134</strain>
    </source>
</reference>
<accession>H5XPS0</accession>
<name>H5XPS0_9PSEU</name>
<organism evidence="1 2">
    <name type="scientific">Saccharomonospora cyanea NA-134</name>
    <dbReference type="NCBI Taxonomy" id="882082"/>
    <lineage>
        <taxon>Bacteria</taxon>
        <taxon>Bacillati</taxon>
        <taxon>Actinomycetota</taxon>
        <taxon>Actinomycetes</taxon>
        <taxon>Pseudonocardiales</taxon>
        <taxon>Pseudonocardiaceae</taxon>
        <taxon>Saccharomonospora</taxon>
    </lineage>
</organism>
<keyword evidence="2" id="KW-1185">Reference proteome</keyword>
<dbReference type="HOGENOM" id="CLU_2603925_0_0_11"/>
<gene>
    <name evidence="1" type="ORF">SaccyDRAFT_2267</name>
</gene>
<protein>
    <submittedName>
        <fullName evidence="1">Uncharacterized protein</fullName>
    </submittedName>
</protein>
<dbReference type="Proteomes" id="UP000002791">
    <property type="component" value="Chromosome"/>
</dbReference>
<dbReference type="eggNOG" id="ENOG5032585">
    <property type="taxonomic scope" value="Bacteria"/>
</dbReference>
<dbReference type="AlphaFoldDB" id="H5XPS0"/>
<proteinExistence type="predicted"/>
<evidence type="ECO:0000313" key="1">
    <source>
        <dbReference type="EMBL" id="EHR61148.1"/>
    </source>
</evidence>
<sequence>MDEEIERLTSLAVEYHGIGCSIAEIADLLVDKHPSLRLAPFRLAQVLRSTFAFRFMTCNTSPHGCKVRFHWKSWKSAFG</sequence>